<dbReference type="InterPro" id="IPR029001">
    <property type="entry name" value="ITPase-like_fam"/>
</dbReference>
<dbReference type="InterPro" id="IPR003697">
    <property type="entry name" value="Maf-like"/>
</dbReference>
<dbReference type="Gene3D" id="3.90.950.10">
    <property type="match status" value="1"/>
</dbReference>
<reference evidence="3" key="1">
    <citation type="submission" date="2019-02" db="EMBL/GenBank/DDBJ databases">
        <authorList>
            <person name="Gruber-Vodicka R. H."/>
            <person name="Seah K. B. B."/>
        </authorList>
    </citation>
    <scope>NUCLEOTIDE SEQUENCE</scope>
    <source>
        <strain evidence="3">BECK_BY1</strain>
    </source>
</reference>
<dbReference type="Pfam" id="PF02545">
    <property type="entry name" value="Maf"/>
    <property type="match status" value="1"/>
</dbReference>
<evidence type="ECO:0000313" key="3">
    <source>
        <dbReference type="EMBL" id="VFK60656.1"/>
    </source>
</evidence>
<accession>A0A451A3Q4</accession>
<keyword evidence="1" id="KW-0378">Hydrolase</keyword>
<organism evidence="3">
    <name type="scientific">Candidatus Kentrum sp. TUN</name>
    <dbReference type="NCBI Taxonomy" id="2126343"/>
    <lineage>
        <taxon>Bacteria</taxon>
        <taxon>Pseudomonadati</taxon>
        <taxon>Pseudomonadota</taxon>
        <taxon>Gammaproteobacteria</taxon>
        <taxon>Candidatus Kentrum</taxon>
    </lineage>
</organism>
<dbReference type="EMBL" id="CAADFX010000131">
    <property type="protein sequence ID" value="VFK60656.1"/>
    <property type="molecule type" value="Genomic_DNA"/>
</dbReference>
<keyword evidence="2" id="KW-0546">Nucleotide metabolism</keyword>
<dbReference type="GO" id="GO:0009117">
    <property type="term" value="P:nucleotide metabolic process"/>
    <property type="evidence" value="ECO:0007669"/>
    <property type="project" value="UniProtKB-KW"/>
</dbReference>
<evidence type="ECO:0000256" key="1">
    <source>
        <dbReference type="ARBA" id="ARBA00022801"/>
    </source>
</evidence>
<dbReference type="SUPFAM" id="SSF52972">
    <property type="entry name" value="ITPase-like"/>
    <property type="match status" value="1"/>
</dbReference>
<protein>
    <submittedName>
        <fullName evidence="3">Maf-like protein</fullName>
    </submittedName>
</protein>
<evidence type="ECO:0000256" key="2">
    <source>
        <dbReference type="ARBA" id="ARBA00023080"/>
    </source>
</evidence>
<gene>
    <name evidence="3" type="ORF">BECKTUN1418D_GA0071000_11316</name>
</gene>
<proteinExistence type="predicted"/>
<sequence>MVFRKLTPEQIAGYVDKEKPFDCAGGFKSEPLKAALFERMEGETSTALVSSPLIRLLNMLSGAGGGCI</sequence>
<name>A0A451A3Q4_9GAMM</name>
<dbReference type="GO" id="GO:0047429">
    <property type="term" value="F:nucleoside triphosphate diphosphatase activity"/>
    <property type="evidence" value="ECO:0007669"/>
    <property type="project" value="InterPro"/>
</dbReference>
<dbReference type="AlphaFoldDB" id="A0A451A3Q4"/>